<evidence type="ECO:0000256" key="1">
    <source>
        <dbReference type="SAM" id="MobiDB-lite"/>
    </source>
</evidence>
<feature type="region of interest" description="Disordered" evidence="1">
    <location>
        <begin position="1"/>
        <end position="154"/>
    </location>
</feature>
<evidence type="ECO:0000313" key="3">
    <source>
        <dbReference type="Proteomes" id="UP000007875"/>
    </source>
</evidence>
<keyword evidence="3" id="KW-1185">Reference proteome</keyword>
<proteinExistence type="predicted"/>
<reference evidence="2" key="2">
    <citation type="submission" date="2025-08" db="UniProtKB">
        <authorList>
            <consortium name="Ensembl"/>
        </authorList>
    </citation>
    <scope>IDENTIFICATION</scope>
</reference>
<feature type="compositionally biased region" description="Basic and acidic residues" evidence="1">
    <location>
        <begin position="15"/>
        <end position="33"/>
    </location>
</feature>
<accession>H2ZPD7</accession>
<evidence type="ECO:0000313" key="2">
    <source>
        <dbReference type="Ensembl" id="ENSCSAVP00000019453.1"/>
    </source>
</evidence>
<protein>
    <submittedName>
        <fullName evidence="2">Uncharacterized protein</fullName>
    </submittedName>
</protein>
<reference evidence="2" key="3">
    <citation type="submission" date="2025-09" db="UniProtKB">
        <authorList>
            <consortium name="Ensembl"/>
        </authorList>
    </citation>
    <scope>IDENTIFICATION</scope>
</reference>
<feature type="compositionally biased region" description="Polar residues" evidence="1">
    <location>
        <begin position="1"/>
        <end position="13"/>
    </location>
</feature>
<dbReference type="Proteomes" id="UP000007875">
    <property type="component" value="Unassembled WGS sequence"/>
</dbReference>
<dbReference type="AlphaFoldDB" id="H2ZPD7"/>
<dbReference type="HOGENOM" id="CLU_1708231_0_0_1"/>
<feature type="compositionally biased region" description="Basic and acidic residues" evidence="1">
    <location>
        <begin position="87"/>
        <end position="99"/>
    </location>
</feature>
<organism evidence="2 3">
    <name type="scientific">Ciona savignyi</name>
    <name type="common">Pacific transparent sea squirt</name>
    <dbReference type="NCBI Taxonomy" id="51511"/>
    <lineage>
        <taxon>Eukaryota</taxon>
        <taxon>Metazoa</taxon>
        <taxon>Chordata</taxon>
        <taxon>Tunicata</taxon>
        <taxon>Ascidiacea</taxon>
        <taxon>Phlebobranchia</taxon>
        <taxon>Cionidae</taxon>
        <taxon>Ciona</taxon>
    </lineage>
</organism>
<feature type="compositionally biased region" description="Polar residues" evidence="1">
    <location>
        <begin position="145"/>
        <end position="154"/>
    </location>
</feature>
<sequence>NNLTLESHNSLSSVGKHEADRKEILTKTTDKKFKPQPPKPLKQKSTPNVCEKPSTKVKKSDVRPPPLPPKKPSIYQKLNNSKTPRKIRPESKEDNKEKVTQVTKPSNGKPPNLNLTKPIKPIMKRPTSLNSNNSNNSDQDLPENMSAQQRLFHQ</sequence>
<name>H2ZPD7_CIOSA</name>
<dbReference type="InParanoid" id="H2ZPD7"/>
<reference evidence="3" key="1">
    <citation type="submission" date="2003-08" db="EMBL/GenBank/DDBJ databases">
        <authorList>
            <person name="Birren B."/>
            <person name="Nusbaum C."/>
            <person name="Abebe A."/>
            <person name="Abouelleil A."/>
            <person name="Adekoya E."/>
            <person name="Ait-zahra M."/>
            <person name="Allen N."/>
            <person name="Allen T."/>
            <person name="An P."/>
            <person name="Anderson M."/>
            <person name="Anderson S."/>
            <person name="Arachchi H."/>
            <person name="Armbruster J."/>
            <person name="Bachantsang P."/>
            <person name="Baldwin J."/>
            <person name="Barry A."/>
            <person name="Bayul T."/>
            <person name="Blitshsteyn B."/>
            <person name="Bloom T."/>
            <person name="Blye J."/>
            <person name="Boguslavskiy L."/>
            <person name="Borowsky M."/>
            <person name="Boukhgalter B."/>
            <person name="Brunache A."/>
            <person name="Butler J."/>
            <person name="Calixte N."/>
            <person name="Calvo S."/>
            <person name="Camarata J."/>
            <person name="Campo K."/>
            <person name="Chang J."/>
            <person name="Cheshatsang Y."/>
            <person name="Citroen M."/>
            <person name="Collymore A."/>
            <person name="Considine T."/>
            <person name="Cook A."/>
            <person name="Cooke P."/>
            <person name="Corum B."/>
            <person name="Cuomo C."/>
            <person name="David R."/>
            <person name="Dawoe T."/>
            <person name="Degray S."/>
            <person name="Dodge S."/>
            <person name="Dooley K."/>
            <person name="Dorje P."/>
            <person name="Dorjee K."/>
            <person name="Dorris L."/>
            <person name="Duffey N."/>
            <person name="Dupes A."/>
            <person name="Elkins T."/>
            <person name="Engels R."/>
            <person name="Erickson J."/>
            <person name="Farina A."/>
            <person name="Faro S."/>
            <person name="Ferreira P."/>
            <person name="Fischer H."/>
            <person name="Fitzgerald M."/>
            <person name="Foley K."/>
            <person name="Gage D."/>
            <person name="Galagan J."/>
            <person name="Gearin G."/>
            <person name="Gnerre S."/>
            <person name="Gnirke A."/>
            <person name="Goyette A."/>
            <person name="Graham J."/>
            <person name="Grandbois E."/>
            <person name="Gyaltsen K."/>
            <person name="Hafez N."/>
            <person name="Hagopian D."/>
            <person name="Hagos B."/>
            <person name="Hall J."/>
            <person name="Hatcher B."/>
            <person name="Heller A."/>
            <person name="Higgins H."/>
            <person name="Honan T."/>
            <person name="Horn A."/>
            <person name="Houde N."/>
            <person name="Hughes L."/>
            <person name="Hulme W."/>
            <person name="Husby E."/>
            <person name="Iliev I."/>
            <person name="Jaffe D."/>
            <person name="Jones C."/>
            <person name="Kamal M."/>
            <person name="Kamat A."/>
            <person name="Kamvysselis M."/>
            <person name="Karlsson E."/>
            <person name="Kells C."/>
            <person name="Kieu A."/>
            <person name="Kisner P."/>
            <person name="Kodira C."/>
            <person name="Kulbokas E."/>
            <person name="Labutti K."/>
            <person name="Lama D."/>
            <person name="Landers T."/>
            <person name="Leger J."/>
            <person name="Levine S."/>
            <person name="Lewis D."/>
            <person name="Lewis T."/>
            <person name="Lindblad-toh K."/>
            <person name="Liu X."/>
            <person name="Lokyitsang T."/>
            <person name="Lokyitsang Y."/>
            <person name="Lucien O."/>
            <person name="Lui A."/>
            <person name="Ma L.J."/>
            <person name="Mabbitt R."/>
            <person name="Macdonald J."/>
            <person name="Maclean C."/>
            <person name="Major J."/>
            <person name="Manning J."/>
            <person name="Marabella R."/>
            <person name="Maru K."/>
            <person name="Matthews C."/>
            <person name="Mauceli E."/>
            <person name="Mccarthy M."/>
            <person name="Mcdonough S."/>
            <person name="Mcghee T."/>
            <person name="Meldrim J."/>
            <person name="Meneus L."/>
            <person name="Mesirov J."/>
            <person name="Mihalev A."/>
            <person name="Mihova T."/>
            <person name="Mikkelsen T."/>
            <person name="Mlenga V."/>
            <person name="Moru K."/>
            <person name="Mozes J."/>
            <person name="Mulrain L."/>
            <person name="Munson G."/>
            <person name="Naylor J."/>
            <person name="Newes C."/>
            <person name="Nguyen C."/>
            <person name="Nguyen N."/>
            <person name="Nguyen T."/>
            <person name="Nicol R."/>
            <person name="Nielsen C."/>
            <person name="Nizzari M."/>
            <person name="Norbu C."/>
            <person name="Norbu N."/>
            <person name="O'donnell P."/>
            <person name="Okoawo O."/>
            <person name="O'leary S."/>
            <person name="Omotosho B."/>
            <person name="O'neill K."/>
            <person name="Osman S."/>
            <person name="Parker S."/>
            <person name="Perrin D."/>
            <person name="Phunkhang P."/>
            <person name="Piqani B."/>
            <person name="Purcell S."/>
            <person name="Rachupka T."/>
            <person name="Ramasamy U."/>
            <person name="Rameau R."/>
            <person name="Ray V."/>
            <person name="Raymond C."/>
            <person name="Retta R."/>
            <person name="Richardson S."/>
            <person name="Rise C."/>
            <person name="Rodriguez J."/>
            <person name="Rogers J."/>
            <person name="Rogov P."/>
            <person name="Rutman M."/>
            <person name="Schupbach R."/>
            <person name="Seaman C."/>
            <person name="Settipalli S."/>
            <person name="Sharpe T."/>
            <person name="Sheridan J."/>
            <person name="Sherpa N."/>
            <person name="Shi J."/>
            <person name="Smirnov S."/>
            <person name="Smith C."/>
            <person name="Sougnez C."/>
            <person name="Spencer B."/>
            <person name="Stalker J."/>
            <person name="Stange-thomann N."/>
            <person name="Stavropoulos S."/>
            <person name="Stetson K."/>
            <person name="Stone C."/>
            <person name="Stone S."/>
            <person name="Stubbs M."/>
            <person name="Talamas J."/>
            <person name="Tchuinga P."/>
            <person name="Tenzing P."/>
            <person name="Tesfaye S."/>
            <person name="Theodore J."/>
            <person name="Thoulutsang Y."/>
            <person name="Topham K."/>
            <person name="Towey S."/>
            <person name="Tsamla T."/>
            <person name="Tsomo N."/>
            <person name="Vallee D."/>
            <person name="Vassiliev H."/>
            <person name="Venkataraman V."/>
            <person name="Vinson J."/>
            <person name="Vo A."/>
            <person name="Wade C."/>
            <person name="Wang S."/>
            <person name="Wangchuk T."/>
            <person name="Wangdi T."/>
            <person name="Whittaker C."/>
            <person name="Wilkinson J."/>
            <person name="Wu Y."/>
            <person name="Wyman D."/>
            <person name="Yadav S."/>
            <person name="Yang S."/>
            <person name="Yang X."/>
            <person name="Yeager S."/>
            <person name="Yee E."/>
            <person name="Young G."/>
            <person name="Zainoun J."/>
            <person name="Zembeck L."/>
            <person name="Zimmer A."/>
            <person name="Zody M."/>
            <person name="Lander E."/>
        </authorList>
    </citation>
    <scope>NUCLEOTIDE SEQUENCE [LARGE SCALE GENOMIC DNA]</scope>
</reference>
<dbReference type="Ensembl" id="ENSCSAVT00000019663.1">
    <property type="protein sequence ID" value="ENSCSAVP00000019453.1"/>
    <property type="gene ID" value="ENSCSAVG00000011408.1"/>
</dbReference>